<evidence type="ECO:0000313" key="2">
    <source>
        <dbReference type="Proteomes" id="UP001333110"/>
    </source>
</evidence>
<protein>
    <recommendedName>
        <fullName evidence="3">Rna-directed dna polymerase from mobile element jockey-like</fullName>
    </recommendedName>
</protein>
<dbReference type="PANTHER" id="PTHR33395:SF22">
    <property type="entry name" value="REVERSE TRANSCRIPTASE DOMAIN-CONTAINING PROTEIN"/>
    <property type="match status" value="1"/>
</dbReference>
<keyword evidence="2" id="KW-1185">Reference proteome</keyword>
<dbReference type="GO" id="GO:0007508">
    <property type="term" value="P:larval heart development"/>
    <property type="evidence" value="ECO:0007669"/>
    <property type="project" value="TreeGrafter"/>
</dbReference>
<dbReference type="GO" id="GO:0061343">
    <property type="term" value="P:cell adhesion involved in heart morphogenesis"/>
    <property type="evidence" value="ECO:0007669"/>
    <property type="project" value="TreeGrafter"/>
</dbReference>
<reference evidence="1 2" key="1">
    <citation type="journal article" date="2023" name="J. Hered.">
        <title>Chromosome-level genome of the wood stork (Mycteria americana) provides insight into avian chromosome evolution.</title>
        <authorList>
            <person name="Flamio R. Jr."/>
            <person name="Ramstad K.M."/>
        </authorList>
    </citation>
    <scope>NUCLEOTIDE SEQUENCE [LARGE SCALE GENOMIC DNA]</scope>
    <source>
        <strain evidence="1">JAX WOST 10</strain>
    </source>
</reference>
<dbReference type="Gene3D" id="3.60.10.10">
    <property type="entry name" value="Endonuclease/exonuclease/phosphatase"/>
    <property type="match status" value="1"/>
</dbReference>
<dbReference type="PANTHER" id="PTHR33395">
    <property type="entry name" value="TRANSCRIPTASE, PUTATIVE-RELATED-RELATED"/>
    <property type="match status" value="1"/>
</dbReference>
<dbReference type="AlphaFoldDB" id="A0AAN7N4L3"/>
<gene>
    <name evidence="1" type="ORF">QYF61_011364</name>
</gene>
<accession>A0AAN7N4L3</accession>
<proteinExistence type="predicted"/>
<dbReference type="GO" id="GO:0031012">
    <property type="term" value="C:extracellular matrix"/>
    <property type="evidence" value="ECO:0007669"/>
    <property type="project" value="TreeGrafter"/>
</dbReference>
<name>A0AAN7N4L3_MYCAM</name>
<dbReference type="Proteomes" id="UP001333110">
    <property type="component" value="Unassembled WGS sequence"/>
</dbReference>
<dbReference type="InterPro" id="IPR036691">
    <property type="entry name" value="Endo/exonu/phosph_ase_sf"/>
</dbReference>
<sequence length="357" mass="39897">MSGNSLLLVKLWHPRMRRGGKKRSEEVKEGCYVLVLQQLGLGHYSAQQGIDTRKMSDSLLSHKGKEAILLQGTAPPNQGEPTDEAFFLQLQEASYSQALFLLGYFNQPYICWKRSMASCKQSGRLLECIEGNFLTHVIDTPTQGDEILDLMVTNASELISDIKIGGSLGCSDHALVEFTVLRDMGQRDTARLCSDGVRKAKAQLELNLTRGAKNNKKGFYRYINPKRKVKESIPALMNKNGNLASTDKEKAEVLNNFLLQSSLATALLTPPESMDNMLGTREEDQVCDHLRNLNIYKSMGPDEIHPRVLKELADVAAKPLSMIFEKSWQSGEDPGDWKKGNIVPIFKKGRKDHPGNY</sequence>
<organism evidence="1 2">
    <name type="scientific">Mycteria americana</name>
    <name type="common">Wood stork</name>
    <dbReference type="NCBI Taxonomy" id="33587"/>
    <lineage>
        <taxon>Eukaryota</taxon>
        <taxon>Metazoa</taxon>
        <taxon>Chordata</taxon>
        <taxon>Craniata</taxon>
        <taxon>Vertebrata</taxon>
        <taxon>Euteleostomi</taxon>
        <taxon>Archelosauria</taxon>
        <taxon>Archosauria</taxon>
        <taxon>Dinosauria</taxon>
        <taxon>Saurischia</taxon>
        <taxon>Theropoda</taxon>
        <taxon>Coelurosauria</taxon>
        <taxon>Aves</taxon>
        <taxon>Neognathae</taxon>
        <taxon>Neoaves</taxon>
        <taxon>Aequornithes</taxon>
        <taxon>Ciconiiformes</taxon>
        <taxon>Ciconiidae</taxon>
        <taxon>Mycteria</taxon>
    </lineage>
</organism>
<evidence type="ECO:0008006" key="3">
    <source>
        <dbReference type="Google" id="ProtNLM"/>
    </source>
</evidence>
<evidence type="ECO:0000313" key="1">
    <source>
        <dbReference type="EMBL" id="KAK4819764.1"/>
    </source>
</evidence>
<comment type="caution">
    <text evidence="1">The sequence shown here is derived from an EMBL/GenBank/DDBJ whole genome shotgun (WGS) entry which is preliminary data.</text>
</comment>
<dbReference type="EMBL" id="JAUNZN010000006">
    <property type="protein sequence ID" value="KAK4819764.1"/>
    <property type="molecule type" value="Genomic_DNA"/>
</dbReference>